<name>A0AAW5KPK0_9FIRM</name>
<evidence type="ECO:0000313" key="1">
    <source>
        <dbReference type="EMBL" id="MCQ5152961.1"/>
    </source>
</evidence>
<organism evidence="1 2">
    <name type="scientific">Ruminococcus bicirculans</name>
    <name type="common">ex Wegman et al. 2014</name>
    <dbReference type="NCBI Taxonomy" id="1160721"/>
    <lineage>
        <taxon>Bacteria</taxon>
        <taxon>Bacillati</taxon>
        <taxon>Bacillota</taxon>
        <taxon>Clostridia</taxon>
        <taxon>Eubacteriales</taxon>
        <taxon>Oscillospiraceae</taxon>
        <taxon>Ruminococcus</taxon>
    </lineage>
</organism>
<sequence length="120" mass="13601">MIYKGIFWLIEGELYTKKLECDKSGNVIGDGNGLNSKSGDSFNHRLTWEGLPKNVTHGKEYNYYPRGRVEIKGGKAVIYLNPALNSEEMLAELTRLFGLDALDFVRVKNDGSRHYRAYAP</sequence>
<protein>
    <submittedName>
        <fullName evidence="1">Uncharacterized protein</fullName>
    </submittedName>
</protein>
<dbReference type="EMBL" id="JANGCN010000011">
    <property type="protein sequence ID" value="MCQ5152961.1"/>
    <property type="molecule type" value="Genomic_DNA"/>
</dbReference>
<reference evidence="1" key="1">
    <citation type="submission" date="2022-06" db="EMBL/GenBank/DDBJ databases">
        <title>Isolation of gut microbiota from human fecal samples.</title>
        <authorList>
            <person name="Pamer E.G."/>
            <person name="Barat B."/>
            <person name="Waligurski E."/>
            <person name="Medina S."/>
            <person name="Paddock L."/>
            <person name="Mostad J."/>
        </authorList>
    </citation>
    <scope>NUCLEOTIDE SEQUENCE</scope>
    <source>
        <strain evidence="1">DFI.5.57</strain>
    </source>
</reference>
<proteinExistence type="predicted"/>
<dbReference type="RefSeq" id="WP_256321945.1">
    <property type="nucleotide sequence ID" value="NZ_DAWEGH010000008.1"/>
</dbReference>
<accession>A0AAW5KPK0</accession>
<gene>
    <name evidence="1" type="ORF">NE632_06530</name>
</gene>
<evidence type="ECO:0000313" key="2">
    <source>
        <dbReference type="Proteomes" id="UP001206236"/>
    </source>
</evidence>
<comment type="caution">
    <text evidence="1">The sequence shown here is derived from an EMBL/GenBank/DDBJ whole genome shotgun (WGS) entry which is preliminary data.</text>
</comment>
<dbReference type="Proteomes" id="UP001206236">
    <property type="component" value="Unassembled WGS sequence"/>
</dbReference>
<dbReference type="AlphaFoldDB" id="A0AAW5KPK0"/>